<keyword evidence="2" id="KW-1003">Cell membrane</keyword>
<evidence type="ECO:0000256" key="2">
    <source>
        <dbReference type="ARBA" id="ARBA00022475"/>
    </source>
</evidence>
<reference evidence="7 8" key="1">
    <citation type="journal article" date="2015" name="Genome Announc.">
        <title>Complete Genome Sequence of Cupriavidus basilensis 4G11, Isolated from the Oak Ridge Field Research Center Site.</title>
        <authorList>
            <person name="Ray J."/>
            <person name="Waters R.J."/>
            <person name="Skerker J.M."/>
            <person name="Kuehl J.V."/>
            <person name="Price M.N."/>
            <person name="Huang J."/>
            <person name="Chakraborty R."/>
            <person name="Arkin A.P."/>
            <person name="Deutschbauer A."/>
        </authorList>
    </citation>
    <scope>NUCLEOTIDE SEQUENCE [LARGE SCALE GENOMIC DNA]</scope>
    <source>
        <strain evidence="7">4G11</strain>
    </source>
</reference>
<comment type="subcellular location">
    <subcellularLocation>
        <location evidence="1">Cell membrane</location>
        <topology evidence="1">Multi-pass membrane protein</topology>
    </subcellularLocation>
</comment>
<evidence type="ECO:0000256" key="4">
    <source>
        <dbReference type="ARBA" id="ARBA00022989"/>
    </source>
</evidence>
<organism evidence="7 8">
    <name type="scientific">Cupriavidus basilensis</name>
    <dbReference type="NCBI Taxonomy" id="68895"/>
    <lineage>
        <taxon>Bacteria</taxon>
        <taxon>Pseudomonadati</taxon>
        <taxon>Pseudomonadota</taxon>
        <taxon>Betaproteobacteria</taxon>
        <taxon>Burkholderiales</taxon>
        <taxon>Burkholderiaceae</taxon>
        <taxon>Cupriavidus</taxon>
    </lineage>
</organism>
<dbReference type="EMBL" id="CP010537">
    <property type="protein sequence ID" value="AJG23669.1"/>
    <property type="molecule type" value="Genomic_DNA"/>
</dbReference>
<dbReference type="InterPro" id="IPR001851">
    <property type="entry name" value="ABC_transp_permease"/>
</dbReference>
<accession>A0A0C4YNP0</accession>
<protein>
    <submittedName>
        <fullName evidence="7">Nucleoside ABC transporter, permease protein 2</fullName>
    </submittedName>
</protein>
<evidence type="ECO:0000256" key="5">
    <source>
        <dbReference type="ARBA" id="ARBA00023136"/>
    </source>
</evidence>
<dbReference type="Pfam" id="PF02653">
    <property type="entry name" value="BPD_transp_2"/>
    <property type="match status" value="1"/>
</dbReference>
<proteinExistence type="predicted"/>
<sequence>MELLDIVASAPFWIAVLRVATPLIFGTLGVLLCERAGVLNLGIEGIMVAGAFSGWLAVYHGAPLWGGVAVAAGVGLAFGLLHGWLTVSLALSQHVAGLGVTMLATSLSYYAYRLGFASVSTPPTITPFAPMHWIGGVPLIGGMFSPVFGEETALTLLALGLVPVVAWLLYRTPLGLAVRMVGENPAAAEGQGIRVGATRIGAIMAGSALMAVGGAFLTLSAFNAFFFNMINGRGWICVALVVFASWRPGRALAGALLFAAFDALQLRLQQSGASLPGLPPLPYQLYLMLPYVLSILALVLVARRAAYPQALMKPYRRGER</sequence>
<dbReference type="STRING" id="68895.RR42_s2087"/>
<keyword evidence="5 6" id="KW-0472">Membrane</keyword>
<dbReference type="Proteomes" id="UP000031843">
    <property type="component" value="Chromosome secondary"/>
</dbReference>
<keyword evidence="3 6" id="KW-0812">Transmembrane</keyword>
<feature type="transmembrane region" description="Helical" evidence="6">
    <location>
        <begin position="200"/>
        <end position="219"/>
    </location>
</feature>
<dbReference type="PANTHER" id="PTHR43370:SF2">
    <property type="entry name" value="ABC TRANSPORTER PERMEASE PROTEIN"/>
    <property type="match status" value="1"/>
</dbReference>
<keyword evidence="4 6" id="KW-1133">Transmembrane helix</keyword>
<keyword evidence="8" id="KW-1185">Reference proteome</keyword>
<name>A0A0C4YNP0_9BURK</name>
<feature type="transmembrane region" description="Helical" evidence="6">
    <location>
        <begin position="288"/>
        <end position="307"/>
    </location>
</feature>
<feature type="transmembrane region" description="Helical" evidence="6">
    <location>
        <begin position="12"/>
        <end position="31"/>
    </location>
</feature>
<evidence type="ECO:0000313" key="8">
    <source>
        <dbReference type="Proteomes" id="UP000031843"/>
    </source>
</evidence>
<feature type="transmembrane region" description="Helical" evidence="6">
    <location>
        <begin position="64"/>
        <end position="87"/>
    </location>
</feature>
<feature type="transmembrane region" description="Helical" evidence="6">
    <location>
        <begin position="225"/>
        <end position="244"/>
    </location>
</feature>
<dbReference type="CDD" id="cd06580">
    <property type="entry name" value="TM_PBP1_transp_TpRbsC_like"/>
    <property type="match status" value="1"/>
</dbReference>
<feature type="transmembrane region" description="Helical" evidence="6">
    <location>
        <begin position="38"/>
        <end position="58"/>
    </location>
</feature>
<feature type="transmembrane region" description="Helical" evidence="6">
    <location>
        <begin position="94"/>
        <end position="112"/>
    </location>
</feature>
<gene>
    <name evidence="7" type="ORF">RR42_s2087</name>
</gene>
<feature type="transmembrane region" description="Helical" evidence="6">
    <location>
        <begin position="152"/>
        <end position="170"/>
    </location>
</feature>
<dbReference type="KEGG" id="cbw:RR42_s2087"/>
<evidence type="ECO:0000256" key="1">
    <source>
        <dbReference type="ARBA" id="ARBA00004651"/>
    </source>
</evidence>
<dbReference type="GO" id="GO:0022857">
    <property type="term" value="F:transmembrane transporter activity"/>
    <property type="evidence" value="ECO:0007669"/>
    <property type="project" value="InterPro"/>
</dbReference>
<evidence type="ECO:0000256" key="6">
    <source>
        <dbReference type="SAM" id="Phobius"/>
    </source>
</evidence>
<evidence type="ECO:0000313" key="7">
    <source>
        <dbReference type="EMBL" id="AJG23669.1"/>
    </source>
</evidence>
<dbReference type="GO" id="GO:0005886">
    <property type="term" value="C:plasma membrane"/>
    <property type="evidence" value="ECO:0007669"/>
    <property type="project" value="UniProtKB-SubCell"/>
</dbReference>
<dbReference type="PANTHER" id="PTHR43370">
    <property type="entry name" value="SUGAR ABC TRANSPORTER INTEGRAL MEMBRANE PROTEIN-RELATED"/>
    <property type="match status" value="1"/>
</dbReference>
<evidence type="ECO:0000256" key="3">
    <source>
        <dbReference type="ARBA" id="ARBA00022692"/>
    </source>
</evidence>
<dbReference type="AlphaFoldDB" id="A0A0C4YNP0"/>